<dbReference type="SMART" id="SM00421">
    <property type="entry name" value="HTH_LUXR"/>
    <property type="match status" value="1"/>
</dbReference>
<proteinExistence type="predicted"/>
<sequence length="95" mass="10959">MYVKNLLTKNDEVEGIIQKTEKINQDFLNKLSFLHPDITKNEKNIALMLRAGLSTKQIATLLDCNPKSVNMARYRMRTHMGMESDKNLADYLKSL</sequence>
<dbReference type="GO" id="GO:0006355">
    <property type="term" value="P:regulation of DNA-templated transcription"/>
    <property type="evidence" value="ECO:0007669"/>
    <property type="project" value="InterPro"/>
</dbReference>
<evidence type="ECO:0000259" key="1">
    <source>
        <dbReference type="SMART" id="SM00421"/>
    </source>
</evidence>
<organism evidence="2">
    <name type="scientific">bioreactor metagenome</name>
    <dbReference type="NCBI Taxonomy" id="1076179"/>
    <lineage>
        <taxon>unclassified sequences</taxon>
        <taxon>metagenomes</taxon>
        <taxon>ecological metagenomes</taxon>
    </lineage>
</organism>
<dbReference type="Gene3D" id="1.10.10.10">
    <property type="entry name" value="Winged helix-like DNA-binding domain superfamily/Winged helix DNA-binding domain"/>
    <property type="match status" value="1"/>
</dbReference>
<dbReference type="AlphaFoldDB" id="A0A644Z7Z1"/>
<dbReference type="InterPro" id="IPR036388">
    <property type="entry name" value="WH-like_DNA-bd_sf"/>
</dbReference>
<dbReference type="GO" id="GO:0003677">
    <property type="term" value="F:DNA binding"/>
    <property type="evidence" value="ECO:0007669"/>
    <property type="project" value="InterPro"/>
</dbReference>
<dbReference type="InterPro" id="IPR016032">
    <property type="entry name" value="Sig_transdc_resp-reg_C-effctor"/>
</dbReference>
<gene>
    <name evidence="2" type="ORF">SDC9_83604</name>
</gene>
<comment type="caution">
    <text evidence="2">The sequence shown here is derived from an EMBL/GenBank/DDBJ whole genome shotgun (WGS) entry which is preliminary data.</text>
</comment>
<accession>A0A644Z7Z1</accession>
<dbReference type="InterPro" id="IPR000792">
    <property type="entry name" value="Tscrpt_reg_LuxR_C"/>
</dbReference>
<evidence type="ECO:0000313" key="2">
    <source>
        <dbReference type="EMBL" id="MPM37000.1"/>
    </source>
</evidence>
<feature type="domain" description="HTH luxR-type" evidence="1">
    <location>
        <begin position="35"/>
        <end position="92"/>
    </location>
</feature>
<dbReference type="EMBL" id="VSSQ01007796">
    <property type="protein sequence ID" value="MPM37000.1"/>
    <property type="molecule type" value="Genomic_DNA"/>
</dbReference>
<reference evidence="2" key="1">
    <citation type="submission" date="2019-08" db="EMBL/GenBank/DDBJ databases">
        <authorList>
            <person name="Kucharzyk K."/>
            <person name="Murdoch R.W."/>
            <person name="Higgins S."/>
            <person name="Loffler F."/>
        </authorList>
    </citation>
    <scope>NUCLEOTIDE SEQUENCE</scope>
</reference>
<dbReference type="SUPFAM" id="SSF46894">
    <property type="entry name" value="C-terminal effector domain of the bipartite response regulators"/>
    <property type="match status" value="1"/>
</dbReference>
<name>A0A644Z7Z1_9ZZZZ</name>
<dbReference type="Pfam" id="PF00196">
    <property type="entry name" value="GerE"/>
    <property type="match status" value="1"/>
</dbReference>
<protein>
    <recommendedName>
        <fullName evidence="1">HTH luxR-type domain-containing protein</fullName>
    </recommendedName>
</protein>